<keyword evidence="3 4" id="KW-0234">DNA repair</keyword>
<reference evidence="6 9" key="2">
    <citation type="journal article" date="2024" name="Int. J. Syst. Evol. Microbiol.">
        <title>Lacrimispora brassicae sp. nov. isolated from fermented cabbage, and proposal of Clostridium indicum Gundawar et al. 2019 and Clostridium methoxybenzovorans Mechichi et al. 1999 as heterotypic synonyms of Lacrimispora amygdalina (Parshina et al. 2003) Haas and Blanchard 2020 and Lacrimispora indolis (McClung and McCoy 1957) Haas and Blanchard 2020, respectively.</title>
        <authorList>
            <person name="Kobayashi H."/>
            <person name="Tanizawa Y."/>
            <person name="Sakamoto M."/>
            <person name="Ohkuma M."/>
            <person name="Tohno M."/>
        </authorList>
    </citation>
    <scope>NUCLEOTIDE SEQUENCE [LARGE SCALE GENOMIC DNA]</scope>
    <source>
        <strain evidence="6 9">DSM 12857</strain>
    </source>
</reference>
<reference evidence="7 8" key="1">
    <citation type="submission" date="2018-07" db="EMBL/GenBank/DDBJ databases">
        <title>New species, Clostridium PI-S10-A1B.</title>
        <authorList>
            <person name="Krishna G."/>
            <person name="Summeta K."/>
            <person name="Shikha S."/>
            <person name="Prabhu P.B."/>
            <person name="Suresh K."/>
        </authorList>
    </citation>
    <scope>NUCLEOTIDE SEQUENCE [LARGE SCALE GENOMIC DNA]</scope>
    <source>
        <strain evidence="7 8">PI-S10-A1B</strain>
    </source>
</reference>
<proteinExistence type="inferred from homology"/>
<keyword evidence="1 4" id="KW-0227">DNA damage</keyword>
<dbReference type="InterPro" id="IPR022572">
    <property type="entry name" value="DNA_rep/recomb_RecO_N"/>
</dbReference>
<sequence length="221" mass="25445">MRETEKLTGMVIKVSPVGEMDKRLVILTRERGKITAFARGARRPGNPFMAVSRPFAFGQFSLYAGRDSYTLQSAEISNYFDELAADMECTCYGSYFLEFADYYSRENMEGTGLLKLLYQSVRALLKPALNNQMVLRIFELKAMVLNGEYTERPPRQVSDSANYAWEYVIGSPIEHLYTFTLTEPVLIEFSRCVEINKKRYVDREFHSLEILKTMMGSKVLK</sequence>
<evidence type="ECO:0000256" key="1">
    <source>
        <dbReference type="ARBA" id="ARBA00022763"/>
    </source>
</evidence>
<keyword evidence="2 4" id="KW-0233">DNA recombination</keyword>
<dbReference type="Proteomes" id="UP001419084">
    <property type="component" value="Unassembled WGS sequence"/>
</dbReference>
<evidence type="ECO:0000256" key="3">
    <source>
        <dbReference type="ARBA" id="ARBA00023204"/>
    </source>
</evidence>
<dbReference type="AlphaFoldDB" id="A0A3E2NEM1"/>
<evidence type="ECO:0000313" key="6">
    <source>
        <dbReference type="EMBL" id="GLB29006.1"/>
    </source>
</evidence>
<feature type="domain" description="DNA replication/recombination mediator RecO N-terminal" evidence="5">
    <location>
        <begin position="1"/>
        <end position="80"/>
    </location>
</feature>
<evidence type="ECO:0000256" key="4">
    <source>
        <dbReference type="HAMAP-Rule" id="MF_00201"/>
    </source>
</evidence>
<protein>
    <recommendedName>
        <fullName evidence="4">DNA repair protein RecO</fullName>
    </recommendedName>
    <alternativeName>
        <fullName evidence="4">Recombination protein O</fullName>
    </alternativeName>
</protein>
<evidence type="ECO:0000313" key="8">
    <source>
        <dbReference type="Proteomes" id="UP000260680"/>
    </source>
</evidence>
<evidence type="ECO:0000313" key="7">
    <source>
        <dbReference type="EMBL" id="RFZ79446.1"/>
    </source>
</evidence>
<dbReference type="HAMAP" id="MF_00201">
    <property type="entry name" value="RecO"/>
    <property type="match status" value="1"/>
</dbReference>
<dbReference type="Gene3D" id="2.40.50.140">
    <property type="entry name" value="Nucleic acid-binding proteins"/>
    <property type="match status" value="1"/>
</dbReference>
<gene>
    <name evidence="4 7" type="primary">recO</name>
    <name evidence="7" type="ORF">DS742_07815</name>
    <name evidence="6" type="ORF">LAD12857_09290</name>
</gene>
<organism evidence="7 8">
    <name type="scientific">Lacrimispora amygdalina</name>
    <dbReference type="NCBI Taxonomy" id="253257"/>
    <lineage>
        <taxon>Bacteria</taxon>
        <taxon>Bacillati</taxon>
        <taxon>Bacillota</taxon>
        <taxon>Clostridia</taxon>
        <taxon>Lachnospirales</taxon>
        <taxon>Lachnospiraceae</taxon>
        <taxon>Lacrimispora</taxon>
    </lineage>
</organism>
<dbReference type="SUPFAM" id="SSF57863">
    <property type="entry name" value="ArfGap/RecO-like zinc finger"/>
    <property type="match status" value="1"/>
</dbReference>
<comment type="similarity">
    <text evidence="4">Belongs to the RecO family.</text>
</comment>
<evidence type="ECO:0000313" key="9">
    <source>
        <dbReference type="Proteomes" id="UP001419084"/>
    </source>
</evidence>
<dbReference type="GO" id="GO:0006302">
    <property type="term" value="P:double-strand break repair"/>
    <property type="evidence" value="ECO:0007669"/>
    <property type="project" value="TreeGrafter"/>
</dbReference>
<dbReference type="NCBIfam" id="TIGR00613">
    <property type="entry name" value="reco"/>
    <property type="match status" value="1"/>
</dbReference>
<dbReference type="InterPro" id="IPR012340">
    <property type="entry name" value="NA-bd_OB-fold"/>
</dbReference>
<comment type="caution">
    <text evidence="7">The sequence shown here is derived from an EMBL/GenBank/DDBJ whole genome shotgun (WGS) entry which is preliminary data.</text>
</comment>
<dbReference type="InterPro" id="IPR037278">
    <property type="entry name" value="ARFGAP/RecO"/>
</dbReference>
<dbReference type="Proteomes" id="UP000260680">
    <property type="component" value="Unassembled WGS sequence"/>
</dbReference>
<dbReference type="PANTHER" id="PTHR33991:SF1">
    <property type="entry name" value="DNA REPAIR PROTEIN RECO"/>
    <property type="match status" value="1"/>
</dbReference>
<dbReference type="OrthoDB" id="9797083at2"/>
<evidence type="ECO:0000256" key="2">
    <source>
        <dbReference type="ARBA" id="ARBA00023172"/>
    </source>
</evidence>
<dbReference type="EMBL" id="BRPJ01000016">
    <property type="protein sequence ID" value="GLB29006.1"/>
    <property type="molecule type" value="Genomic_DNA"/>
</dbReference>
<dbReference type="Pfam" id="PF02565">
    <property type="entry name" value="RecO_C"/>
    <property type="match status" value="1"/>
</dbReference>
<dbReference type="Pfam" id="PF11967">
    <property type="entry name" value="RecO_N"/>
    <property type="match status" value="1"/>
</dbReference>
<evidence type="ECO:0000259" key="5">
    <source>
        <dbReference type="Pfam" id="PF11967"/>
    </source>
</evidence>
<dbReference type="GO" id="GO:0043590">
    <property type="term" value="C:bacterial nucleoid"/>
    <property type="evidence" value="ECO:0007669"/>
    <property type="project" value="TreeGrafter"/>
</dbReference>
<keyword evidence="9" id="KW-1185">Reference proteome</keyword>
<dbReference type="InterPro" id="IPR003717">
    <property type="entry name" value="RecO"/>
</dbReference>
<dbReference type="SUPFAM" id="SSF50249">
    <property type="entry name" value="Nucleic acid-binding proteins"/>
    <property type="match status" value="1"/>
</dbReference>
<dbReference type="RefSeq" id="WP_117416434.1">
    <property type="nucleotide sequence ID" value="NZ_BRPJ01000016.1"/>
</dbReference>
<accession>A0A3E2NEM1</accession>
<comment type="function">
    <text evidence="4">Involved in DNA repair and RecF pathway recombination.</text>
</comment>
<dbReference type="PANTHER" id="PTHR33991">
    <property type="entry name" value="DNA REPAIR PROTEIN RECO"/>
    <property type="match status" value="1"/>
</dbReference>
<dbReference type="EMBL" id="QOHO01000023">
    <property type="protein sequence ID" value="RFZ79446.1"/>
    <property type="molecule type" value="Genomic_DNA"/>
</dbReference>
<dbReference type="GO" id="GO:0006310">
    <property type="term" value="P:DNA recombination"/>
    <property type="evidence" value="ECO:0007669"/>
    <property type="project" value="UniProtKB-UniRule"/>
</dbReference>
<name>A0A3E2NEM1_9FIRM</name>